<name>A0A917TLN7_9ACTN</name>
<sequence>MTAVESMAGVWTAIVVDQWGEVHPAPGPAPDHHHRIMVVRALLDATHVDDIQYGQVLYEAQGFKDTAVEWQEAQAVAAALNAVQEAN</sequence>
<accession>A0A917TLN7</accession>
<keyword evidence="2" id="KW-1185">Reference proteome</keyword>
<evidence type="ECO:0000313" key="2">
    <source>
        <dbReference type="Proteomes" id="UP000608890"/>
    </source>
</evidence>
<comment type="caution">
    <text evidence="1">The sequence shown here is derived from an EMBL/GenBank/DDBJ whole genome shotgun (WGS) entry which is preliminary data.</text>
</comment>
<proteinExistence type="predicted"/>
<reference evidence="1" key="1">
    <citation type="journal article" date="2014" name="Int. J. Syst. Evol. Microbiol.">
        <title>Complete genome sequence of Corynebacterium casei LMG S-19264T (=DSM 44701T), isolated from a smear-ripened cheese.</title>
        <authorList>
            <consortium name="US DOE Joint Genome Institute (JGI-PGF)"/>
            <person name="Walter F."/>
            <person name="Albersmeier A."/>
            <person name="Kalinowski J."/>
            <person name="Ruckert C."/>
        </authorList>
    </citation>
    <scope>NUCLEOTIDE SEQUENCE</scope>
    <source>
        <strain evidence="1">CGMCC 4.7312</strain>
    </source>
</reference>
<gene>
    <name evidence="1" type="ORF">GCM10011608_10810</name>
</gene>
<dbReference type="AlphaFoldDB" id="A0A917TLN7"/>
<dbReference type="Proteomes" id="UP000608890">
    <property type="component" value="Unassembled WGS sequence"/>
</dbReference>
<dbReference type="RefSeq" id="WP_189041121.1">
    <property type="nucleotide sequence ID" value="NZ_BMNB01000003.1"/>
</dbReference>
<organism evidence="1 2">
    <name type="scientific">Micromonospora sonchi</name>
    <dbReference type="NCBI Taxonomy" id="1763543"/>
    <lineage>
        <taxon>Bacteria</taxon>
        <taxon>Bacillati</taxon>
        <taxon>Actinomycetota</taxon>
        <taxon>Actinomycetes</taxon>
        <taxon>Micromonosporales</taxon>
        <taxon>Micromonosporaceae</taxon>
        <taxon>Micromonospora</taxon>
    </lineage>
</organism>
<protein>
    <submittedName>
        <fullName evidence="1">Uncharacterized protein</fullName>
    </submittedName>
</protein>
<evidence type="ECO:0000313" key="1">
    <source>
        <dbReference type="EMBL" id="GGM27842.1"/>
    </source>
</evidence>
<dbReference type="EMBL" id="BMNB01000003">
    <property type="protein sequence ID" value="GGM27842.1"/>
    <property type="molecule type" value="Genomic_DNA"/>
</dbReference>
<reference evidence="1" key="2">
    <citation type="submission" date="2020-09" db="EMBL/GenBank/DDBJ databases">
        <authorList>
            <person name="Sun Q."/>
            <person name="Zhou Y."/>
        </authorList>
    </citation>
    <scope>NUCLEOTIDE SEQUENCE</scope>
    <source>
        <strain evidence="1">CGMCC 4.7312</strain>
    </source>
</reference>